<dbReference type="EMBL" id="JACJTB010000017">
    <property type="protein sequence ID" value="MBD2595535.1"/>
    <property type="molecule type" value="Genomic_DNA"/>
</dbReference>
<comment type="cofactor">
    <cofactor evidence="1 8">
        <name>pyridoxal 5'-phosphate</name>
        <dbReference type="ChEBI" id="CHEBI:597326"/>
    </cofactor>
</comment>
<keyword evidence="6 8" id="KW-0560">Oxidoreductase</keyword>
<protein>
    <recommendedName>
        <fullName evidence="8">Glycine dehydrogenase (decarboxylating)</fullName>
        <ecNumber evidence="8">1.4.4.2</ecNumber>
    </recommendedName>
    <alternativeName>
        <fullName evidence="8">Glycine cleavage system P-protein</fullName>
    </alternativeName>
    <alternativeName>
        <fullName evidence="8">Glycine decarboxylase</fullName>
    </alternativeName>
    <alternativeName>
        <fullName evidence="8">Glycine dehydrogenase (aminomethyl-transferring)</fullName>
    </alternativeName>
</protein>
<dbReference type="RefSeq" id="WP_190968332.1">
    <property type="nucleotide sequence ID" value="NZ_JACJTB010000017.1"/>
</dbReference>
<dbReference type="NCBIfam" id="NF003346">
    <property type="entry name" value="PRK04366.1"/>
    <property type="match status" value="1"/>
</dbReference>
<evidence type="ECO:0000256" key="4">
    <source>
        <dbReference type="ARBA" id="ARBA00011690"/>
    </source>
</evidence>
<keyword evidence="5 8" id="KW-0663">Pyridoxal phosphate</keyword>
<keyword evidence="12" id="KW-1185">Reference proteome</keyword>
<evidence type="ECO:0000256" key="6">
    <source>
        <dbReference type="ARBA" id="ARBA00023002"/>
    </source>
</evidence>
<evidence type="ECO:0000256" key="3">
    <source>
        <dbReference type="ARBA" id="ARBA00010756"/>
    </source>
</evidence>
<comment type="function">
    <text evidence="2 8">The glycine cleavage system catalyzes the degradation of glycine. The P protein binds the alpha-amino group of glycine through its pyridoxal phosphate cofactor; CO(2) is released and the remaining methylamine moiety is then transferred to the lipoamide cofactor of the H protein.</text>
</comment>
<dbReference type="Gene3D" id="3.90.1150.10">
    <property type="entry name" value="Aspartate Aminotransferase, domain 1"/>
    <property type="match status" value="2"/>
</dbReference>
<dbReference type="PANTHER" id="PTHR11773:SF1">
    <property type="entry name" value="GLYCINE DEHYDROGENASE (DECARBOXYLATING), MITOCHONDRIAL"/>
    <property type="match status" value="1"/>
</dbReference>
<dbReference type="CDD" id="cd00613">
    <property type="entry name" value="GDC-P"/>
    <property type="match status" value="2"/>
</dbReference>
<dbReference type="Proteomes" id="UP000603457">
    <property type="component" value="Unassembled WGS sequence"/>
</dbReference>
<dbReference type="PANTHER" id="PTHR11773">
    <property type="entry name" value="GLYCINE DEHYDROGENASE, DECARBOXYLATING"/>
    <property type="match status" value="1"/>
</dbReference>
<dbReference type="InterPro" id="IPR003437">
    <property type="entry name" value="GcvP"/>
</dbReference>
<gene>
    <name evidence="8 11" type="primary">gcvP</name>
    <name evidence="11" type="ORF">H6G74_14525</name>
</gene>
<evidence type="ECO:0000256" key="8">
    <source>
        <dbReference type="HAMAP-Rule" id="MF_00711"/>
    </source>
</evidence>
<feature type="domain" description="Glycine cleavage system P-protein N-terminal" evidence="9">
    <location>
        <begin position="23"/>
        <end position="448"/>
    </location>
</feature>
<reference evidence="11 12" key="1">
    <citation type="journal article" date="2020" name="ISME J.">
        <title>Comparative genomics reveals insights into cyanobacterial evolution and habitat adaptation.</title>
        <authorList>
            <person name="Chen M.Y."/>
            <person name="Teng W.K."/>
            <person name="Zhao L."/>
            <person name="Hu C.X."/>
            <person name="Zhou Y.K."/>
            <person name="Han B.P."/>
            <person name="Song L.R."/>
            <person name="Shu W.S."/>
        </authorList>
    </citation>
    <scope>NUCLEOTIDE SEQUENCE [LARGE SCALE GENOMIC DNA]</scope>
    <source>
        <strain evidence="11 12">FACHB-130</strain>
    </source>
</reference>
<feature type="domain" description="Glycine cleavage system P-protein N-terminal" evidence="9">
    <location>
        <begin position="486"/>
        <end position="742"/>
    </location>
</feature>
<sequence length="972" mass="106244">MVYHAPQTKSTFPENTAYSNFIERHIGPNTHDIQQMLEVLGFASLDDLIDRTVPQAIRSQQTLQLPDAQSEYAALAKLKNIAAKNQVCRSYIGMGYYDCVTPPVIGRNILENPGWYTAYTPYQPEIAQGRLEALLNFQTMIIDLTGLEIANASLLDEATAAAEAMSLSYGVSKTKAHNYFVSRECHPQTIDVLQTRAKPLGINIIIGDHQTFDFAEPIFGAVLQYPATDGTIYDYRAFVDKAHAVGALVTVAADPLSLTLLTPPGEFGADIAVGSTQRFGIPLGFGGPHAAYFATKEEYKRQVPGRIVGLSRDVNGKPALRLALQTREQHIRREKATSNICTAQVLLAVMAGMYAVYHGPEGLKNIAENIHQLTVILAAGLKRLGYKISSENVFDTLRVELGTQNLETILAGCQGRNINLRIFDETAVGISLDETTTAEDLIDLWQIFALKDELSFTIEELTNSTTDILPRRQSSYLTHPVFNRYHSETELLRYLHKLETKDLSLTTSMIPLGSCTMKLNATAEMIPVSWEEFGKIHPFAPPSQTRGYQILFQQLEAWLAEITGFAGISLQPNAGSQGEYAGLLVIHEYHASRGEAHRNICLIPTSAHGTNPASAVMCGMKVVPVACDADGNIDVVDLKAKAEKHSSELAALMVTYPSTHGVFEEAIQEICQVIHRHGGQVYMDGANMNAQVGLCRPGDIGADVCHLNLHKTFCIPHGGGGPGMGPIGVASHLVPFLPGHAVVPINKPTPHSPFPTPHSTGAVAAAPWGSASILVISWMYIAMMGAAGLTEATKVAILNANYIAKRLENYYPVLYKGKNNLVAHECILDLRSLKKSANIDIDDVAKRLMDYGFHAPTVSWPVAGTIMVEPTESESKAELDRFCDALIAIRQEIAEIESGKMDIEDNPLKNAPHTAESLIAGEWTHPYSREQAAYPAPWTREAKFWPNVGRIDAAFGDKNFVCSCLPMEAYAQ</sequence>
<comment type="caution">
    <text evidence="11">The sequence shown here is derived from an EMBL/GenBank/DDBJ whole genome shotgun (WGS) entry which is preliminary data.</text>
</comment>
<dbReference type="InterPro" id="IPR015424">
    <property type="entry name" value="PyrdxlP-dep_Trfase"/>
</dbReference>
<feature type="modified residue" description="N6-(pyridoxal phosphate)lysine" evidence="8">
    <location>
        <position position="711"/>
    </location>
</feature>
<evidence type="ECO:0000313" key="12">
    <source>
        <dbReference type="Proteomes" id="UP000603457"/>
    </source>
</evidence>
<evidence type="ECO:0000256" key="1">
    <source>
        <dbReference type="ARBA" id="ARBA00001933"/>
    </source>
</evidence>
<comment type="subunit">
    <text evidence="4 8">The glycine cleavage system is composed of four proteins: P, T, L and H.</text>
</comment>
<organism evidence="11 12">
    <name type="scientific">Nostoc spongiaeforme FACHB-130</name>
    <dbReference type="NCBI Taxonomy" id="1357510"/>
    <lineage>
        <taxon>Bacteria</taxon>
        <taxon>Bacillati</taxon>
        <taxon>Cyanobacteriota</taxon>
        <taxon>Cyanophyceae</taxon>
        <taxon>Nostocales</taxon>
        <taxon>Nostocaceae</taxon>
        <taxon>Nostoc</taxon>
    </lineage>
</organism>
<dbReference type="SUPFAM" id="SSF53383">
    <property type="entry name" value="PLP-dependent transferases"/>
    <property type="match status" value="2"/>
</dbReference>
<dbReference type="Gene3D" id="3.40.640.10">
    <property type="entry name" value="Type I PLP-dependent aspartate aminotransferase-like (Major domain)"/>
    <property type="match status" value="2"/>
</dbReference>
<dbReference type="HAMAP" id="MF_00711">
    <property type="entry name" value="GcvP"/>
    <property type="match status" value="1"/>
</dbReference>
<dbReference type="InterPro" id="IPR049315">
    <property type="entry name" value="GDC-P_N"/>
</dbReference>
<evidence type="ECO:0000256" key="5">
    <source>
        <dbReference type="ARBA" id="ARBA00022898"/>
    </source>
</evidence>
<accession>A0ABR8FX78</accession>
<dbReference type="InterPro" id="IPR020581">
    <property type="entry name" value="GDC_P"/>
</dbReference>
<comment type="similarity">
    <text evidence="3 8">Belongs to the GcvP family.</text>
</comment>
<evidence type="ECO:0000313" key="11">
    <source>
        <dbReference type="EMBL" id="MBD2595535.1"/>
    </source>
</evidence>
<comment type="catalytic activity">
    <reaction evidence="7 8">
        <text>N(6)-[(R)-lipoyl]-L-lysyl-[glycine-cleavage complex H protein] + glycine + H(+) = N(6)-[(R)-S(8)-aminomethyldihydrolipoyl]-L-lysyl-[glycine-cleavage complex H protein] + CO2</text>
        <dbReference type="Rhea" id="RHEA:24304"/>
        <dbReference type="Rhea" id="RHEA-COMP:10494"/>
        <dbReference type="Rhea" id="RHEA-COMP:10495"/>
        <dbReference type="ChEBI" id="CHEBI:15378"/>
        <dbReference type="ChEBI" id="CHEBI:16526"/>
        <dbReference type="ChEBI" id="CHEBI:57305"/>
        <dbReference type="ChEBI" id="CHEBI:83099"/>
        <dbReference type="ChEBI" id="CHEBI:83143"/>
        <dbReference type="EC" id="1.4.4.2"/>
    </reaction>
</comment>
<evidence type="ECO:0000256" key="2">
    <source>
        <dbReference type="ARBA" id="ARBA00003788"/>
    </source>
</evidence>
<dbReference type="Pfam" id="PF21478">
    <property type="entry name" value="GcvP2_C"/>
    <property type="match status" value="1"/>
</dbReference>
<feature type="domain" description="Glycine dehydrogenase C-terminal" evidence="10">
    <location>
        <begin position="792"/>
        <end position="913"/>
    </location>
</feature>
<dbReference type="NCBIfam" id="TIGR00461">
    <property type="entry name" value="gcvP"/>
    <property type="match status" value="1"/>
</dbReference>
<name>A0ABR8FX78_9NOSO</name>
<evidence type="ECO:0000256" key="7">
    <source>
        <dbReference type="ARBA" id="ARBA00049026"/>
    </source>
</evidence>
<evidence type="ECO:0000259" key="10">
    <source>
        <dbReference type="Pfam" id="PF21478"/>
    </source>
</evidence>
<dbReference type="InterPro" id="IPR015421">
    <property type="entry name" value="PyrdxlP-dep_Trfase_major"/>
</dbReference>
<dbReference type="GO" id="GO:0004375">
    <property type="term" value="F:glycine dehydrogenase (decarboxylating) activity"/>
    <property type="evidence" value="ECO:0007669"/>
    <property type="project" value="UniProtKB-EC"/>
</dbReference>
<dbReference type="EC" id="1.4.4.2" evidence="8"/>
<dbReference type="InterPro" id="IPR015422">
    <property type="entry name" value="PyrdxlP-dep_Trfase_small"/>
</dbReference>
<proteinExistence type="inferred from homology"/>
<evidence type="ECO:0000259" key="9">
    <source>
        <dbReference type="Pfam" id="PF02347"/>
    </source>
</evidence>
<dbReference type="InterPro" id="IPR049316">
    <property type="entry name" value="GDC-P_C"/>
</dbReference>
<dbReference type="Pfam" id="PF02347">
    <property type="entry name" value="GDC-P"/>
    <property type="match status" value="2"/>
</dbReference>